<evidence type="ECO:0000313" key="5">
    <source>
        <dbReference type="Proteomes" id="UP000051373"/>
    </source>
</evidence>
<keyword evidence="2" id="KW-0802">TPR repeat</keyword>
<sequence length="691" mass="80523">MVISCPRPTIKEVPELEYIREAKRIYHENPIRAYHLLQDNVAGSGYARECGNMLLRIYLDQREYALAARLLDSLRYDPILPSFERNMILMKTEQWQRLIASTDDVLLQGIASYRLGVFDDAIDLLSKEEAPEDYRLIYLAKAYVEKEDYDNALKAIFLINSISDYLFDSYQEILFKILLELPNLTVVQTELKSLKDPALRAYVQLRVYQKMRDKKRQTSAAWNLIINYPQSPGAYYALKFVTPKTKPENKSYGRVLYYNNEYAKALKYLKRGVLDDAAQYYLGRIYYDRGEHTAALQHFAACSWSAAYYYRGRIYESRQDNDRAIAIYDSLAQLRKGNEYAVRGSKRKAFLLEELGDTLNAVEAFLSINERNTQFRAAMQLFRIGDVSKALQVLEKNDTPEFVYWQIRARERLAEPVESLQQYLPTKFPLSYYTLVRYDRTHFLDTLPLNRWLSQIGDTIVSFTAEDSLHLKSAIRFFSLNESEHAIEELEMIETDNPSELVQLSRICAQYAADKQSIRYCLRVKSEASDRGIYTLPIELLRLQYPIRYSFSIMDNYPEPTLALAMIWQESLFDPYAISPANAKGLMQIIPSTAKTIARALGEPEYTYSDPKTSITFGMYYFKKMLEEFNSIPLALAAYNAGPVRVRRWVRNDPNSELDTFIELIPYNETRNYVKSILGRQRIYRYLIENL</sequence>
<comment type="similarity">
    <text evidence="1">Belongs to the transglycosylase Slt family.</text>
</comment>
<dbReference type="CDD" id="cd13401">
    <property type="entry name" value="Slt70-like"/>
    <property type="match status" value="1"/>
</dbReference>
<name>A0A0S8FS27_UNCW3</name>
<dbReference type="PANTHER" id="PTHR37423">
    <property type="entry name" value="SOLUBLE LYTIC MUREIN TRANSGLYCOSYLASE-RELATED"/>
    <property type="match status" value="1"/>
</dbReference>
<dbReference type="InterPro" id="IPR019734">
    <property type="entry name" value="TPR_rpt"/>
</dbReference>
<dbReference type="PROSITE" id="PS50005">
    <property type="entry name" value="TPR"/>
    <property type="match status" value="1"/>
</dbReference>
<dbReference type="AlphaFoldDB" id="A0A0S8FS27"/>
<comment type="caution">
    <text evidence="4">The sequence shown here is derived from an EMBL/GenBank/DDBJ whole genome shotgun (WGS) entry which is preliminary data.</text>
</comment>
<organism evidence="4 5">
    <name type="scientific">candidate division WOR_3 bacterium SM23_42</name>
    <dbReference type="NCBI Taxonomy" id="1703779"/>
    <lineage>
        <taxon>Bacteria</taxon>
        <taxon>Bacteria division WOR-3</taxon>
    </lineage>
</organism>
<dbReference type="GO" id="GO:0016020">
    <property type="term" value="C:membrane"/>
    <property type="evidence" value="ECO:0007669"/>
    <property type="project" value="InterPro"/>
</dbReference>
<dbReference type="InterPro" id="IPR000189">
    <property type="entry name" value="Transglyc_AS"/>
</dbReference>
<feature type="repeat" description="TPR" evidence="2">
    <location>
        <begin position="305"/>
        <end position="338"/>
    </location>
</feature>
<dbReference type="InterPro" id="IPR011990">
    <property type="entry name" value="TPR-like_helical_dom_sf"/>
</dbReference>
<dbReference type="PROSITE" id="PS00922">
    <property type="entry name" value="TRANSGLYCOSYLASE"/>
    <property type="match status" value="1"/>
</dbReference>
<dbReference type="Gene3D" id="1.10.530.10">
    <property type="match status" value="1"/>
</dbReference>
<dbReference type="Pfam" id="PF01464">
    <property type="entry name" value="SLT"/>
    <property type="match status" value="1"/>
</dbReference>
<dbReference type="Gene3D" id="1.25.40.10">
    <property type="entry name" value="Tetratricopeptide repeat domain"/>
    <property type="match status" value="2"/>
</dbReference>
<dbReference type="PANTHER" id="PTHR37423:SF2">
    <property type="entry name" value="MEMBRANE-BOUND LYTIC MUREIN TRANSGLYCOSYLASE C"/>
    <property type="match status" value="1"/>
</dbReference>
<dbReference type="GO" id="GO:0000270">
    <property type="term" value="P:peptidoglycan metabolic process"/>
    <property type="evidence" value="ECO:0007669"/>
    <property type="project" value="InterPro"/>
</dbReference>
<reference evidence="4 5" key="1">
    <citation type="journal article" date="2015" name="Microbiome">
        <title>Genomic resolution of linkages in carbon, nitrogen, and sulfur cycling among widespread estuary sediment bacteria.</title>
        <authorList>
            <person name="Baker B.J."/>
            <person name="Lazar C.S."/>
            <person name="Teske A.P."/>
            <person name="Dick G.J."/>
        </authorList>
    </citation>
    <scope>NUCLEOTIDE SEQUENCE [LARGE SCALE GENOMIC DNA]</scope>
    <source>
        <strain evidence="4">SM23_42</strain>
    </source>
</reference>
<dbReference type="STRING" id="1703779.AMJ83_09385"/>
<gene>
    <name evidence="4" type="ORF">AMJ83_09385</name>
</gene>
<dbReference type="Pfam" id="PF13432">
    <property type="entry name" value="TPR_16"/>
    <property type="match status" value="1"/>
</dbReference>
<dbReference type="InterPro" id="IPR008258">
    <property type="entry name" value="Transglycosylase_SLT_dom_1"/>
</dbReference>
<accession>A0A0S8FS27</accession>
<dbReference type="SUPFAM" id="SSF48452">
    <property type="entry name" value="TPR-like"/>
    <property type="match status" value="2"/>
</dbReference>
<dbReference type="InterPro" id="IPR023346">
    <property type="entry name" value="Lysozyme-like_dom_sf"/>
</dbReference>
<evidence type="ECO:0000256" key="2">
    <source>
        <dbReference type="PROSITE-ProRule" id="PRU00339"/>
    </source>
</evidence>
<dbReference type="GO" id="GO:0008933">
    <property type="term" value="F:peptidoglycan lytic transglycosylase activity"/>
    <property type="evidence" value="ECO:0007669"/>
    <property type="project" value="InterPro"/>
</dbReference>
<dbReference type="EMBL" id="LJUJ01000023">
    <property type="protein sequence ID" value="KPK62874.1"/>
    <property type="molecule type" value="Genomic_DNA"/>
</dbReference>
<feature type="domain" description="Transglycosylase SLT" evidence="3">
    <location>
        <begin position="559"/>
        <end position="657"/>
    </location>
</feature>
<dbReference type="Proteomes" id="UP000051373">
    <property type="component" value="Unassembled WGS sequence"/>
</dbReference>
<dbReference type="SUPFAM" id="SSF53955">
    <property type="entry name" value="Lysozyme-like"/>
    <property type="match status" value="1"/>
</dbReference>
<evidence type="ECO:0000259" key="3">
    <source>
        <dbReference type="Pfam" id="PF01464"/>
    </source>
</evidence>
<dbReference type="PATRIC" id="fig|1703779.3.peg.1154"/>
<evidence type="ECO:0000313" key="4">
    <source>
        <dbReference type="EMBL" id="KPK62874.1"/>
    </source>
</evidence>
<proteinExistence type="inferred from homology"/>
<evidence type="ECO:0000256" key="1">
    <source>
        <dbReference type="ARBA" id="ARBA00007734"/>
    </source>
</evidence>
<dbReference type="Pfam" id="PF13174">
    <property type="entry name" value="TPR_6"/>
    <property type="match status" value="1"/>
</dbReference>
<protein>
    <recommendedName>
        <fullName evidence="3">Transglycosylase SLT domain-containing protein</fullName>
    </recommendedName>
</protein>